<dbReference type="PANTHER" id="PTHR43968:SF6">
    <property type="entry name" value="GLUTATHIONE S-TRANSFERASE OMEGA"/>
    <property type="match status" value="1"/>
</dbReference>
<dbReference type="InterPro" id="IPR036249">
    <property type="entry name" value="Thioredoxin-like_sf"/>
</dbReference>
<keyword evidence="2" id="KW-0808">Transferase</keyword>
<dbReference type="PROSITE" id="PS50404">
    <property type="entry name" value="GST_NTER"/>
    <property type="match status" value="1"/>
</dbReference>
<dbReference type="PANTHER" id="PTHR43968">
    <property type="match status" value="1"/>
</dbReference>
<comment type="caution">
    <text evidence="2">The sequence shown here is derived from an EMBL/GenBank/DDBJ whole genome shotgun (WGS) entry which is preliminary data.</text>
</comment>
<proteinExistence type="predicted"/>
<reference evidence="2 3" key="1">
    <citation type="journal article" date="2019" name="Environ. Microbiol.">
        <title>Species interactions and distinct microbial communities in high Arctic permafrost affected cryosols are associated with the CH4 and CO2 gas fluxes.</title>
        <authorList>
            <person name="Altshuler I."/>
            <person name="Hamel J."/>
            <person name="Turney S."/>
            <person name="Magnuson E."/>
            <person name="Levesque R."/>
            <person name="Greer C."/>
            <person name="Whyte L.G."/>
        </authorList>
    </citation>
    <scope>NUCLEOTIDE SEQUENCE [LARGE SCALE GENOMIC DNA]</scope>
    <source>
        <strain evidence="2 3">S9.3B</strain>
    </source>
</reference>
<dbReference type="Pfam" id="PF13409">
    <property type="entry name" value="GST_N_2"/>
    <property type="match status" value="1"/>
</dbReference>
<evidence type="ECO:0000313" key="3">
    <source>
        <dbReference type="Proteomes" id="UP000317078"/>
    </source>
</evidence>
<dbReference type="CDD" id="cd03205">
    <property type="entry name" value="GST_C_6"/>
    <property type="match status" value="1"/>
</dbReference>
<evidence type="ECO:0000259" key="1">
    <source>
        <dbReference type="PROSITE" id="PS50404"/>
    </source>
</evidence>
<dbReference type="Gene3D" id="1.20.1050.10">
    <property type="match status" value="1"/>
</dbReference>
<dbReference type="OrthoDB" id="9795329at2"/>
<dbReference type="SUPFAM" id="SSF47616">
    <property type="entry name" value="GST C-terminal domain-like"/>
    <property type="match status" value="1"/>
</dbReference>
<organism evidence="2 3">
    <name type="scientific">Muricoccus nepalensis</name>
    <dbReference type="NCBI Taxonomy" id="1854500"/>
    <lineage>
        <taxon>Bacteria</taxon>
        <taxon>Pseudomonadati</taxon>
        <taxon>Pseudomonadota</taxon>
        <taxon>Alphaproteobacteria</taxon>
        <taxon>Acetobacterales</taxon>
        <taxon>Roseomonadaceae</taxon>
        <taxon>Muricoccus</taxon>
    </lineage>
</organism>
<sequence>MRLFSSSASPFARKVIACAIARGLDDRIEIVPTNAHASPPELLAGNPLSKVPLLLLEDGTPVYDSPVICEYLDTLGGAPPLMPPSGPERLRVAIMQALADGIMDAAVARRMQVALPQDEGRQAFDARQKAAITRGLDRLEGDPPKGLEDVGAVAVACALGYLDFRFAQEPWRETWPGLAAWLASVEGRPALAQSAPR</sequence>
<gene>
    <name evidence="2" type="ORF">EAH89_26505</name>
</gene>
<dbReference type="InterPro" id="IPR036282">
    <property type="entry name" value="Glutathione-S-Trfase_C_sf"/>
</dbReference>
<feature type="domain" description="GST N-terminal" evidence="1">
    <location>
        <begin position="1"/>
        <end position="80"/>
    </location>
</feature>
<evidence type="ECO:0000313" key="2">
    <source>
        <dbReference type="EMBL" id="TPG45505.1"/>
    </source>
</evidence>
<dbReference type="RefSeq" id="WP_140886741.1">
    <property type="nucleotide sequence ID" value="NZ_RCZP01000047.1"/>
</dbReference>
<name>A0A502F7Z3_9PROT</name>
<protein>
    <submittedName>
        <fullName evidence="2">Glutathione S-transferase</fullName>
    </submittedName>
</protein>
<dbReference type="AlphaFoldDB" id="A0A502F7Z3"/>
<dbReference type="SUPFAM" id="SSF52833">
    <property type="entry name" value="Thioredoxin-like"/>
    <property type="match status" value="1"/>
</dbReference>
<dbReference type="GO" id="GO:0016740">
    <property type="term" value="F:transferase activity"/>
    <property type="evidence" value="ECO:0007669"/>
    <property type="project" value="UniProtKB-KW"/>
</dbReference>
<dbReference type="Proteomes" id="UP000317078">
    <property type="component" value="Unassembled WGS sequence"/>
</dbReference>
<dbReference type="EMBL" id="RCZP01000047">
    <property type="protein sequence ID" value="TPG45505.1"/>
    <property type="molecule type" value="Genomic_DNA"/>
</dbReference>
<dbReference type="InterPro" id="IPR004045">
    <property type="entry name" value="Glutathione_S-Trfase_N"/>
</dbReference>
<dbReference type="Gene3D" id="3.40.30.10">
    <property type="entry name" value="Glutaredoxin"/>
    <property type="match status" value="1"/>
</dbReference>
<dbReference type="InterPro" id="IPR050983">
    <property type="entry name" value="GST_Omega/HSP26"/>
</dbReference>
<accession>A0A502F7Z3</accession>
<dbReference type="Pfam" id="PF13410">
    <property type="entry name" value="GST_C_2"/>
    <property type="match status" value="1"/>
</dbReference>
<dbReference type="GO" id="GO:0005737">
    <property type="term" value="C:cytoplasm"/>
    <property type="evidence" value="ECO:0007669"/>
    <property type="project" value="TreeGrafter"/>
</dbReference>
<keyword evidence="3" id="KW-1185">Reference proteome</keyword>